<proteinExistence type="predicted"/>
<sequence>MMMKTVKHLLCCAIAASALISTGVHAASWKDALSSAASELGNQNSTTQEGGWSLASLTNLLSSGNQALSADNMNNAAGILQYCAKQKLASVTDAENIKNQVLEKLGLNSEEQKEDTNYLDGIQGLLKTKDGQQLNLDNIGTTPLAEKCGENQSLRSGVKAGAELHFLNRETPRFSCYPADAALSCPFPCSWTVLPLLHGKRSRSKKSVYKLIPNNIAFF</sequence>
<feature type="signal peptide" evidence="1">
    <location>
        <begin position="1"/>
        <end position="26"/>
    </location>
</feature>
<dbReference type="NCBIfam" id="NF008666">
    <property type="entry name" value="PRK11667.1-4"/>
    <property type="match status" value="1"/>
</dbReference>
<organism evidence="2 3">
    <name type="scientific">Escherichia coli</name>
    <dbReference type="NCBI Taxonomy" id="562"/>
    <lineage>
        <taxon>Bacteria</taxon>
        <taxon>Pseudomonadati</taxon>
        <taxon>Pseudomonadota</taxon>
        <taxon>Gammaproteobacteria</taxon>
        <taxon>Enterobacterales</taxon>
        <taxon>Enterobacteriaceae</taxon>
        <taxon>Escherichia</taxon>
    </lineage>
</organism>
<dbReference type="Pfam" id="PF10696">
    <property type="entry name" value="DUF2501"/>
    <property type="match status" value="1"/>
</dbReference>
<accession>A0A8S0G527</accession>
<gene>
    <name evidence="2" type="ORF">EIMP300_83730</name>
</gene>
<protein>
    <recommendedName>
        <fullName evidence="4">Glycoprotein/receptor</fullName>
    </recommendedName>
</protein>
<feature type="chain" id="PRO_5035748397" description="Glycoprotein/receptor" evidence="1">
    <location>
        <begin position="27"/>
        <end position="219"/>
    </location>
</feature>
<reference evidence="2 3" key="1">
    <citation type="submission" date="2020-01" db="EMBL/GenBank/DDBJ databases">
        <title>Dynamics of blaIMP-6 dissemination in carbapenem resistant Enterobacteriacea isolated from regional surveillance in Osaka, Japan.</title>
        <authorList>
            <person name="Abe R."/>
            <person name="Akeda Y."/>
            <person name="Sugawara Y."/>
            <person name="Yamamoto N."/>
            <person name="Tomono K."/>
            <person name="Takeuchi D."/>
            <person name="Kawahara R."/>
            <person name="Hamada S."/>
        </authorList>
    </citation>
    <scope>NUCLEOTIDE SEQUENCE [LARGE SCALE GENOMIC DNA]</scope>
    <source>
        <strain evidence="2 3">E300</strain>
    </source>
</reference>
<evidence type="ECO:0000256" key="1">
    <source>
        <dbReference type="SAM" id="SignalP"/>
    </source>
</evidence>
<name>A0A8S0G527_ECOLX</name>
<keyword evidence="1" id="KW-0732">Signal</keyword>
<evidence type="ECO:0000313" key="2">
    <source>
        <dbReference type="EMBL" id="BBU86973.1"/>
    </source>
</evidence>
<dbReference type="EMBL" id="AP022360">
    <property type="protein sequence ID" value="BBU86973.1"/>
    <property type="molecule type" value="Genomic_DNA"/>
</dbReference>
<dbReference type="Proteomes" id="UP000467488">
    <property type="component" value="Chromosome"/>
</dbReference>
<dbReference type="InterPro" id="IPR019637">
    <property type="entry name" value="DUF2501"/>
</dbReference>
<evidence type="ECO:0008006" key="4">
    <source>
        <dbReference type="Google" id="ProtNLM"/>
    </source>
</evidence>
<dbReference type="AlphaFoldDB" id="A0A8S0G527"/>
<evidence type="ECO:0000313" key="3">
    <source>
        <dbReference type="Proteomes" id="UP000467488"/>
    </source>
</evidence>
<dbReference type="NCBIfam" id="NF008663">
    <property type="entry name" value="PRK11667.1-1"/>
    <property type="match status" value="1"/>
</dbReference>